<dbReference type="EMBL" id="FWDO01000004">
    <property type="protein sequence ID" value="SLM18270.1"/>
    <property type="molecule type" value="Genomic_DNA"/>
</dbReference>
<reference evidence="1" key="1">
    <citation type="submission" date="2017-02" db="EMBL/GenBank/DDBJ databases">
        <authorList>
            <person name="Regsiter A."/>
            <person name="William W."/>
        </authorList>
    </citation>
    <scope>NUCLEOTIDE SEQUENCE</scope>
    <source>
        <strain evidence="1">BdmA 4</strain>
    </source>
</reference>
<accession>A0A3P3XPS1</accession>
<protein>
    <submittedName>
        <fullName evidence="1">Uncharacterized protein</fullName>
    </submittedName>
</protein>
<evidence type="ECO:0000313" key="1">
    <source>
        <dbReference type="EMBL" id="SLM18270.1"/>
    </source>
</evidence>
<organism evidence="1">
    <name type="scientific">uncultured spirochete</name>
    <dbReference type="NCBI Taxonomy" id="156406"/>
    <lineage>
        <taxon>Bacteria</taxon>
        <taxon>Pseudomonadati</taxon>
        <taxon>Spirochaetota</taxon>
        <taxon>Spirochaetia</taxon>
        <taxon>Spirochaetales</taxon>
        <taxon>environmental samples</taxon>
    </lineage>
</organism>
<gene>
    <name evidence="1" type="ORF">SPIRO4BDMA_40842</name>
</gene>
<sequence>MNIMGLNYVLSATPLFMPLSLDESNLFYIRKPVKEMKKRKRTRNNIIIGGSFKSHEMSEF</sequence>
<name>A0A3P3XPS1_9SPIR</name>
<dbReference type="AlphaFoldDB" id="A0A3P3XPS1"/>
<proteinExistence type="predicted"/>